<dbReference type="Gene3D" id="1.25.40.10">
    <property type="entry name" value="Tetratricopeptide repeat domain"/>
    <property type="match status" value="1"/>
</dbReference>
<gene>
    <name evidence="7" type="ORF">Poly41_04760</name>
</gene>
<evidence type="ECO:0000256" key="5">
    <source>
        <dbReference type="ARBA" id="ARBA00022803"/>
    </source>
</evidence>
<dbReference type="InterPro" id="IPR051939">
    <property type="entry name" value="Glycosyltr_41/O-GlcNAc_trsf"/>
</dbReference>
<dbReference type="OrthoDB" id="9777890at2"/>
<evidence type="ECO:0000256" key="2">
    <source>
        <dbReference type="ARBA" id="ARBA00022676"/>
    </source>
</evidence>
<keyword evidence="8" id="KW-1185">Reference proteome</keyword>
<keyword evidence="2" id="KW-0328">Glycosyltransferase</keyword>
<dbReference type="Gene3D" id="3.40.50.11380">
    <property type="match status" value="1"/>
</dbReference>
<accession>A0A5C6DZZ1</accession>
<evidence type="ECO:0000313" key="7">
    <source>
        <dbReference type="EMBL" id="TWU42180.1"/>
    </source>
</evidence>
<dbReference type="Proteomes" id="UP000319143">
    <property type="component" value="Unassembled WGS sequence"/>
</dbReference>
<dbReference type="InterPro" id="IPR027417">
    <property type="entry name" value="P-loop_NTPase"/>
</dbReference>
<dbReference type="PANTHER" id="PTHR44835:SF1">
    <property type="entry name" value="PROTEIN O-GLCNAC TRANSFERASE"/>
    <property type="match status" value="1"/>
</dbReference>
<dbReference type="Gene3D" id="3.40.50.2000">
    <property type="entry name" value="Glycogen Phosphorylase B"/>
    <property type="match status" value="1"/>
</dbReference>
<dbReference type="InterPro" id="IPR029489">
    <property type="entry name" value="OGT/SEC/SPY_C"/>
</dbReference>
<dbReference type="AlphaFoldDB" id="A0A5C6DZZ1"/>
<evidence type="ECO:0000256" key="3">
    <source>
        <dbReference type="ARBA" id="ARBA00022679"/>
    </source>
</evidence>
<organism evidence="7 8">
    <name type="scientific">Novipirellula artificiosorum</name>
    <dbReference type="NCBI Taxonomy" id="2528016"/>
    <lineage>
        <taxon>Bacteria</taxon>
        <taxon>Pseudomonadati</taxon>
        <taxon>Planctomycetota</taxon>
        <taxon>Planctomycetia</taxon>
        <taxon>Pirellulales</taxon>
        <taxon>Pirellulaceae</taxon>
        <taxon>Novipirellula</taxon>
    </lineage>
</organism>
<dbReference type="PANTHER" id="PTHR44835">
    <property type="entry name" value="UDP-N-ACETYLGLUCOSAMINE--PEPTIDE N-ACETYLGLUCOSAMINYLTRANSFERASE SPINDLY-RELATED"/>
    <property type="match status" value="1"/>
</dbReference>
<dbReference type="GO" id="GO:0016757">
    <property type="term" value="F:glycosyltransferase activity"/>
    <property type="evidence" value="ECO:0007669"/>
    <property type="project" value="UniProtKB-KW"/>
</dbReference>
<keyword evidence="3" id="KW-0808">Transferase</keyword>
<dbReference type="SUPFAM" id="SSF52540">
    <property type="entry name" value="P-loop containing nucleoside triphosphate hydrolases"/>
    <property type="match status" value="1"/>
</dbReference>
<reference evidence="7 8" key="1">
    <citation type="submission" date="2019-02" db="EMBL/GenBank/DDBJ databases">
        <title>Deep-cultivation of Planctomycetes and their phenomic and genomic characterization uncovers novel biology.</title>
        <authorList>
            <person name="Wiegand S."/>
            <person name="Jogler M."/>
            <person name="Boedeker C."/>
            <person name="Pinto D."/>
            <person name="Vollmers J."/>
            <person name="Rivas-Marin E."/>
            <person name="Kohn T."/>
            <person name="Peeters S.H."/>
            <person name="Heuer A."/>
            <person name="Rast P."/>
            <person name="Oberbeckmann S."/>
            <person name="Bunk B."/>
            <person name="Jeske O."/>
            <person name="Meyerdierks A."/>
            <person name="Storesund J.E."/>
            <person name="Kallscheuer N."/>
            <person name="Luecker S."/>
            <person name="Lage O.M."/>
            <person name="Pohl T."/>
            <person name="Merkel B.J."/>
            <person name="Hornburger P."/>
            <person name="Mueller R.-W."/>
            <person name="Bruemmer F."/>
            <person name="Labrenz M."/>
            <person name="Spormann A.M."/>
            <person name="Op Den Camp H."/>
            <person name="Overmann J."/>
            <person name="Amann R."/>
            <person name="Jetten M.S.M."/>
            <person name="Mascher T."/>
            <person name="Medema M.H."/>
            <person name="Devos D.P."/>
            <person name="Kaster A.-K."/>
            <person name="Ovreas L."/>
            <person name="Rohde M."/>
            <person name="Galperin M.Y."/>
            <person name="Jogler C."/>
        </authorList>
    </citation>
    <scope>NUCLEOTIDE SEQUENCE [LARGE SCALE GENOMIC DNA]</scope>
    <source>
        <strain evidence="7 8">Poly41</strain>
    </source>
</reference>
<evidence type="ECO:0000259" key="6">
    <source>
        <dbReference type="Pfam" id="PF13844"/>
    </source>
</evidence>
<proteinExistence type="predicted"/>
<dbReference type="EMBL" id="SJPV01000001">
    <property type="protein sequence ID" value="TWU42180.1"/>
    <property type="molecule type" value="Genomic_DNA"/>
</dbReference>
<dbReference type="RefSeq" id="WP_146524286.1">
    <property type="nucleotide sequence ID" value="NZ_SJPV01000001.1"/>
</dbReference>
<protein>
    <recommendedName>
        <fullName evidence="6">O-GlcNAc transferase C-terminal domain-containing protein</fullName>
    </recommendedName>
</protein>
<feature type="domain" description="O-GlcNAc transferase C-terminal" evidence="6">
    <location>
        <begin position="626"/>
        <end position="793"/>
    </location>
</feature>
<name>A0A5C6DZZ1_9BACT</name>
<evidence type="ECO:0000256" key="1">
    <source>
        <dbReference type="ARBA" id="ARBA00004922"/>
    </source>
</evidence>
<dbReference type="InterPro" id="IPR011990">
    <property type="entry name" value="TPR-like_helical_dom_sf"/>
</dbReference>
<dbReference type="Gene3D" id="3.40.50.300">
    <property type="entry name" value="P-loop containing nucleotide triphosphate hydrolases"/>
    <property type="match status" value="1"/>
</dbReference>
<keyword evidence="4" id="KW-0677">Repeat</keyword>
<dbReference type="Pfam" id="PF13844">
    <property type="entry name" value="Glyco_transf_41"/>
    <property type="match status" value="2"/>
</dbReference>
<feature type="domain" description="O-GlcNAc transferase C-terminal" evidence="6">
    <location>
        <begin position="426"/>
        <end position="602"/>
    </location>
</feature>
<sequence>MPLLHHLAGSGGTLISRCLASMKGVCFLSEIHPLGTRHFHPLRQAAEWYGLVDAAEIRELESDEVDGFAKALAMIAGRAEKRRLSLVVRDWSHLDFVGFPFVSKPRLRFSWEDVITEQEKRCATVRHPLDQYLQCREMKALGDAWDEAAFWRGTRAFAESVQQMPWFRYEDFLEDPQATLADVCRTLAIAYDPDWQQKWHQYTNMTGDSVRVERKEIRFNERSPVSRKIWADLRKNEDFHATLDMLGYPIPEPLRRRVLAEGNSEPEQKKERKTKAKDWDAEVVRWRSAVQDDPVDMASQLRLAEALRWIGCVDEAVDLLLALCCDAEQRLSSDSESHLLLVACTTLEKAGRKVDSLPLRRRVLELRPSHRDNLFQLSALSALIGEIDESLTYCRELLRLDRGDSVAAANCLLYMNYSDRYTAAEISKEHFRLGIRFTERPVPLAKRQRAVNEKIRIGYLAADFYTHPVGKIILPILESHDRDLFHVTVYHDSEQFDEITKATEQAVDRFVLIQAMEDEAVAQAIRQDQLDVLIELGGYTGGGNRLRVLSKRVAPVQVSFLGYPNTTALQTIDYHLTDRFADPPGTAESLYGEQLIWLDHAHLAWRPYPEVANVSVASRGAPLLGVFNNIAKISPTAIAAYATILKKAPQASVLFKYGDRYSIRSVQDRYRREFASCGVLPRQLRFQTRAETLETHLQTMMSVDLALDAFPYQGTMTSLECLSVGTPIVSCCGEFYAHRATSAMMIRLGMPELVAGDAEEYVEIAVQMLNDLSRLRELRAELRRRFLASTLTDPVGLVREIETRVCGWV</sequence>
<evidence type="ECO:0000256" key="4">
    <source>
        <dbReference type="ARBA" id="ARBA00022737"/>
    </source>
</evidence>
<comment type="caution">
    <text evidence="7">The sequence shown here is derived from an EMBL/GenBank/DDBJ whole genome shotgun (WGS) entry which is preliminary data.</text>
</comment>
<dbReference type="SUPFAM" id="SSF48452">
    <property type="entry name" value="TPR-like"/>
    <property type="match status" value="1"/>
</dbReference>
<evidence type="ECO:0000313" key="8">
    <source>
        <dbReference type="Proteomes" id="UP000319143"/>
    </source>
</evidence>
<keyword evidence="5" id="KW-0802">TPR repeat</keyword>
<comment type="pathway">
    <text evidence="1">Protein modification; protein glycosylation.</text>
</comment>